<dbReference type="InterPro" id="IPR011335">
    <property type="entry name" value="Restrct_endonuc-II-like"/>
</dbReference>
<gene>
    <name evidence="2" type="ORF">DAPPUDRAFT_331416</name>
</gene>
<dbReference type="InterPro" id="IPR011604">
    <property type="entry name" value="PDDEXK-like_dom_sf"/>
</dbReference>
<keyword evidence="3" id="KW-1185">Reference proteome</keyword>
<dbReference type="InterPro" id="IPR019080">
    <property type="entry name" value="YqaJ_viral_recombinase"/>
</dbReference>
<dbReference type="eggNOG" id="ENOG502S0S7">
    <property type="taxonomic scope" value="Eukaryota"/>
</dbReference>
<name>E9HMF3_DAPPU</name>
<reference evidence="2 3" key="1">
    <citation type="journal article" date="2011" name="Science">
        <title>The ecoresponsive genome of Daphnia pulex.</title>
        <authorList>
            <person name="Colbourne J.K."/>
            <person name="Pfrender M.E."/>
            <person name="Gilbert D."/>
            <person name="Thomas W.K."/>
            <person name="Tucker A."/>
            <person name="Oakley T.H."/>
            <person name="Tokishita S."/>
            <person name="Aerts A."/>
            <person name="Arnold G.J."/>
            <person name="Basu M.K."/>
            <person name="Bauer D.J."/>
            <person name="Caceres C.E."/>
            <person name="Carmel L."/>
            <person name="Casola C."/>
            <person name="Choi J.H."/>
            <person name="Detter J.C."/>
            <person name="Dong Q."/>
            <person name="Dusheyko S."/>
            <person name="Eads B.D."/>
            <person name="Frohlich T."/>
            <person name="Geiler-Samerotte K.A."/>
            <person name="Gerlach D."/>
            <person name="Hatcher P."/>
            <person name="Jogdeo S."/>
            <person name="Krijgsveld J."/>
            <person name="Kriventseva E.V."/>
            <person name="Kultz D."/>
            <person name="Laforsch C."/>
            <person name="Lindquist E."/>
            <person name="Lopez J."/>
            <person name="Manak J.R."/>
            <person name="Muller J."/>
            <person name="Pangilinan J."/>
            <person name="Patwardhan R.P."/>
            <person name="Pitluck S."/>
            <person name="Pritham E.J."/>
            <person name="Rechtsteiner A."/>
            <person name="Rho M."/>
            <person name="Rogozin I.B."/>
            <person name="Sakarya O."/>
            <person name="Salamov A."/>
            <person name="Schaack S."/>
            <person name="Shapiro H."/>
            <person name="Shiga Y."/>
            <person name="Skalitzky C."/>
            <person name="Smith Z."/>
            <person name="Souvorov A."/>
            <person name="Sung W."/>
            <person name="Tang Z."/>
            <person name="Tsuchiya D."/>
            <person name="Tu H."/>
            <person name="Vos H."/>
            <person name="Wang M."/>
            <person name="Wolf Y.I."/>
            <person name="Yamagata H."/>
            <person name="Yamada T."/>
            <person name="Ye Y."/>
            <person name="Shaw J.R."/>
            <person name="Andrews J."/>
            <person name="Crease T.J."/>
            <person name="Tang H."/>
            <person name="Lucas S.M."/>
            <person name="Robertson H.M."/>
            <person name="Bork P."/>
            <person name="Koonin E.V."/>
            <person name="Zdobnov E.M."/>
            <person name="Grigoriev I.V."/>
            <person name="Lynch M."/>
            <person name="Boore J.L."/>
        </authorList>
    </citation>
    <scope>NUCLEOTIDE SEQUENCE [LARGE SCALE GENOMIC DNA]</scope>
</reference>
<dbReference type="KEGG" id="dpx:DAPPUDRAFT_331416"/>
<feature type="domain" description="YqaJ viral recombinase" evidence="1">
    <location>
        <begin position="87"/>
        <end position="245"/>
    </location>
</feature>
<sequence>MDEFMDFGIESSLLTVLPDYSKNFIPLQLKIALPSPLSKIFSSQLRGKPLSVLLKESEDLFSKYSVSNQQAEAIEILTRAQSKSELWNAFRIGRITASVVKSVITTSIANPSKSVLLKICYPNINSVNTPATKWGKDNEKKALKVWVKKLKSESLHTAFSIDDAGLTIYQSHPFLAASPDAIFNCPCHGRAVVEVKCPFKHANEKILTAARKDKDFCLYVTESEELALKKNHSYYSQIQFQMMVCQVDACFFIVYTKDFAKTVILPELIGKFYTETRYVKKVNVANDQQLPPTSIDIPNEEQSVNNDPNRNLIPYLSLFNPLAAQRFMVLVLVMFTELMKPWLYVVHLHVVLKLITDLVY</sequence>
<dbReference type="InterPro" id="IPR051703">
    <property type="entry name" value="NF-kappa-B_Signaling_Reg"/>
</dbReference>
<accession>E9HMF3</accession>
<proteinExistence type="predicted"/>
<dbReference type="Proteomes" id="UP000000305">
    <property type="component" value="Unassembled WGS sequence"/>
</dbReference>
<dbReference type="PANTHER" id="PTHR46609">
    <property type="entry name" value="EXONUCLEASE, PHAGE-TYPE/RECB, C-TERMINAL DOMAIN-CONTAINING PROTEIN"/>
    <property type="match status" value="1"/>
</dbReference>
<dbReference type="OMA" id="HIERIMF"/>
<protein>
    <recommendedName>
        <fullName evidence="1">YqaJ viral recombinase domain-containing protein</fullName>
    </recommendedName>
</protein>
<dbReference type="InParanoid" id="E9HMF3"/>
<evidence type="ECO:0000313" key="3">
    <source>
        <dbReference type="Proteomes" id="UP000000305"/>
    </source>
</evidence>
<dbReference type="AlphaFoldDB" id="E9HMF3"/>
<dbReference type="Gene3D" id="3.90.320.10">
    <property type="match status" value="1"/>
</dbReference>
<dbReference type="PhylomeDB" id="E9HMF3"/>
<dbReference type="EMBL" id="GL732686">
    <property type="protein sequence ID" value="EFX67064.1"/>
    <property type="molecule type" value="Genomic_DNA"/>
</dbReference>
<dbReference type="HOGENOM" id="CLU_770003_0_0_1"/>
<dbReference type="PANTHER" id="PTHR46609:SF8">
    <property type="entry name" value="YQAJ VIRAL RECOMBINASE DOMAIN-CONTAINING PROTEIN"/>
    <property type="match status" value="1"/>
</dbReference>
<dbReference type="SUPFAM" id="SSF52980">
    <property type="entry name" value="Restriction endonuclease-like"/>
    <property type="match status" value="1"/>
</dbReference>
<dbReference type="Pfam" id="PF09588">
    <property type="entry name" value="YqaJ"/>
    <property type="match status" value="1"/>
</dbReference>
<dbReference type="OrthoDB" id="7787470at2759"/>
<evidence type="ECO:0000313" key="2">
    <source>
        <dbReference type="EMBL" id="EFX67064.1"/>
    </source>
</evidence>
<dbReference type="CDD" id="cd22343">
    <property type="entry name" value="PDDEXK_lambda_exonuclease-like"/>
    <property type="match status" value="1"/>
</dbReference>
<dbReference type="GO" id="GO:0006281">
    <property type="term" value="P:DNA repair"/>
    <property type="evidence" value="ECO:0007669"/>
    <property type="project" value="UniProtKB-ARBA"/>
</dbReference>
<organism evidence="2 3">
    <name type="scientific">Daphnia pulex</name>
    <name type="common">Water flea</name>
    <dbReference type="NCBI Taxonomy" id="6669"/>
    <lineage>
        <taxon>Eukaryota</taxon>
        <taxon>Metazoa</taxon>
        <taxon>Ecdysozoa</taxon>
        <taxon>Arthropoda</taxon>
        <taxon>Crustacea</taxon>
        <taxon>Branchiopoda</taxon>
        <taxon>Diplostraca</taxon>
        <taxon>Cladocera</taxon>
        <taxon>Anomopoda</taxon>
        <taxon>Daphniidae</taxon>
        <taxon>Daphnia</taxon>
    </lineage>
</organism>
<evidence type="ECO:0000259" key="1">
    <source>
        <dbReference type="Pfam" id="PF09588"/>
    </source>
</evidence>